<comment type="caution">
    <text evidence="2">The sequence shown here is derived from an EMBL/GenBank/DDBJ whole genome shotgun (WGS) entry which is preliminary data.</text>
</comment>
<dbReference type="PANTHER" id="PTHR43591">
    <property type="entry name" value="METHYLTRANSFERASE"/>
    <property type="match status" value="1"/>
</dbReference>
<organism evidence="2 3">
    <name type="scientific">Halobaculum marinum</name>
    <dbReference type="NCBI Taxonomy" id="3031996"/>
    <lineage>
        <taxon>Archaea</taxon>
        <taxon>Methanobacteriati</taxon>
        <taxon>Methanobacteriota</taxon>
        <taxon>Stenosarchaea group</taxon>
        <taxon>Halobacteria</taxon>
        <taxon>Halobacteriales</taxon>
        <taxon>Haloferacaceae</taxon>
        <taxon>Halobaculum</taxon>
    </lineage>
</organism>
<dbReference type="GO" id="GO:0032259">
    <property type="term" value="P:methylation"/>
    <property type="evidence" value="ECO:0007669"/>
    <property type="project" value="UniProtKB-KW"/>
</dbReference>
<dbReference type="PANTHER" id="PTHR43591:SF24">
    <property type="entry name" value="2-METHOXY-6-POLYPRENYL-1,4-BENZOQUINOL METHYLASE, MITOCHONDRIAL"/>
    <property type="match status" value="1"/>
</dbReference>
<dbReference type="AlphaFoldDB" id="A0ABD5WYQ4"/>
<name>A0ABD5WYQ4_9EURY</name>
<evidence type="ECO:0000313" key="3">
    <source>
        <dbReference type="Proteomes" id="UP001596388"/>
    </source>
</evidence>
<dbReference type="GeneID" id="79269446"/>
<dbReference type="CDD" id="cd02440">
    <property type="entry name" value="AdoMet_MTases"/>
    <property type="match status" value="1"/>
</dbReference>
<dbReference type="InterPro" id="IPR029063">
    <property type="entry name" value="SAM-dependent_MTases_sf"/>
</dbReference>
<keyword evidence="3" id="KW-1185">Reference proteome</keyword>
<evidence type="ECO:0000313" key="2">
    <source>
        <dbReference type="EMBL" id="MFC7096664.1"/>
    </source>
</evidence>
<sequence length="226" mass="23856">MSDDCDLSSDPLAQRVAVRDGYDDPELAEAYRQQRETHDVAVASHVDDLVAALDAGDRVVDVGCGQGVPVLNRLPSEVEGVGVDLSATMLETARERTDAALVRGDMTRLPVADATAAAVTAVTSTIHVPVAEHPTVYAEFARVLAPGGRLLLTAATGEEGWAGVNPDWLGSGGTMAWSFPGVDQTREHLRAAGFRVTAEHHLDETVSDDDSDGGSWALIVAELSEE</sequence>
<dbReference type="EMBL" id="JBHTAG010000002">
    <property type="protein sequence ID" value="MFC7096664.1"/>
    <property type="molecule type" value="Genomic_DNA"/>
</dbReference>
<dbReference type="RefSeq" id="WP_276238872.1">
    <property type="nucleotide sequence ID" value="NZ_CP119989.1"/>
</dbReference>
<feature type="domain" description="Methyltransferase" evidence="1">
    <location>
        <begin position="59"/>
        <end position="148"/>
    </location>
</feature>
<keyword evidence="2" id="KW-0808">Transferase</keyword>
<gene>
    <name evidence="2" type="ORF">ACFQKD_05035</name>
</gene>
<accession>A0ABD5WYQ4</accession>
<dbReference type="InterPro" id="IPR041698">
    <property type="entry name" value="Methyltransf_25"/>
</dbReference>
<dbReference type="EC" id="2.1.1.-" evidence="2"/>
<reference evidence="2 3" key="1">
    <citation type="journal article" date="2019" name="Int. J. Syst. Evol. Microbiol.">
        <title>The Global Catalogue of Microorganisms (GCM) 10K type strain sequencing project: providing services to taxonomists for standard genome sequencing and annotation.</title>
        <authorList>
            <consortium name="The Broad Institute Genomics Platform"/>
            <consortium name="The Broad Institute Genome Sequencing Center for Infectious Disease"/>
            <person name="Wu L."/>
            <person name="Ma J."/>
        </authorList>
    </citation>
    <scope>NUCLEOTIDE SEQUENCE [LARGE SCALE GENOMIC DNA]</scope>
    <source>
        <strain evidence="2 3">DT55</strain>
    </source>
</reference>
<dbReference type="SUPFAM" id="SSF53335">
    <property type="entry name" value="S-adenosyl-L-methionine-dependent methyltransferases"/>
    <property type="match status" value="1"/>
</dbReference>
<protein>
    <submittedName>
        <fullName evidence="2">Class I SAM-dependent methyltransferase</fullName>
        <ecNumber evidence="2">2.1.1.-</ecNumber>
    </submittedName>
</protein>
<dbReference type="Gene3D" id="3.40.50.150">
    <property type="entry name" value="Vaccinia Virus protein VP39"/>
    <property type="match status" value="1"/>
</dbReference>
<proteinExistence type="predicted"/>
<dbReference type="Proteomes" id="UP001596388">
    <property type="component" value="Unassembled WGS sequence"/>
</dbReference>
<evidence type="ECO:0000259" key="1">
    <source>
        <dbReference type="Pfam" id="PF13649"/>
    </source>
</evidence>
<dbReference type="GO" id="GO:0008168">
    <property type="term" value="F:methyltransferase activity"/>
    <property type="evidence" value="ECO:0007669"/>
    <property type="project" value="UniProtKB-KW"/>
</dbReference>
<keyword evidence="2" id="KW-0489">Methyltransferase</keyword>
<dbReference type="Pfam" id="PF13649">
    <property type="entry name" value="Methyltransf_25"/>
    <property type="match status" value="1"/>
</dbReference>